<evidence type="ECO:0000313" key="2">
    <source>
        <dbReference type="Proteomes" id="UP001173174"/>
    </source>
</evidence>
<proteinExistence type="predicted"/>
<feature type="non-terminal residue" evidence="1">
    <location>
        <position position="1"/>
    </location>
</feature>
<dbReference type="SUPFAM" id="SSF53613">
    <property type="entry name" value="Ribokinase-like"/>
    <property type="match status" value="1"/>
</dbReference>
<reference evidence="1" key="1">
    <citation type="journal article" date="2023" name="Pathogens">
        <title>Prevalence of Enterococcus spp. and the Whole-Genome Characteristics of Enterococcus faecium and Enterococcus faecalis Strains Isolated from Free-Living Birds in Poland.</title>
        <authorList>
            <person name="Kwit R."/>
            <person name="Zajac M."/>
            <person name="Smialowska-Weglinska A."/>
            <person name="Skarzynska M."/>
            <person name="Bomba A."/>
            <person name="Lalak A."/>
            <person name="Skrzypiec E."/>
            <person name="Wojdat D."/>
            <person name="Koza W."/>
            <person name="Mikos-Wojewoda E."/>
            <person name="Pasim P."/>
            <person name="Skora M."/>
            <person name="Polak M."/>
            <person name="Wiacek J."/>
            <person name="Wasyl D."/>
        </authorList>
    </citation>
    <scope>NUCLEOTIDE SEQUENCE</scope>
    <source>
        <strain evidence="1">691B_2</strain>
    </source>
</reference>
<sequence>FISALASYLSKGYPTEAAIQIAIQAAGFSVSKEGVIDSLVDHVTLENYLIKKEPALFAHRNEVRTDF</sequence>
<dbReference type="Gene3D" id="3.40.1190.20">
    <property type="match status" value="1"/>
</dbReference>
<accession>A0AAW7KJ58</accession>
<dbReference type="EMBL" id="JAREWH010000057">
    <property type="protein sequence ID" value="MDN3193916.1"/>
    <property type="molecule type" value="Genomic_DNA"/>
</dbReference>
<dbReference type="InterPro" id="IPR029056">
    <property type="entry name" value="Ribokinase-like"/>
</dbReference>
<evidence type="ECO:0000313" key="1">
    <source>
        <dbReference type="EMBL" id="MDN3193916.1"/>
    </source>
</evidence>
<gene>
    <name evidence="1" type="ORF">P0E79_15725</name>
</gene>
<dbReference type="AlphaFoldDB" id="A0AAW7KJ58"/>
<protein>
    <submittedName>
        <fullName evidence="1">LacI family transcriptional regulator</fullName>
    </submittedName>
</protein>
<name>A0AAW7KJ58_ENTFL</name>
<organism evidence="1 2">
    <name type="scientific">Enterococcus faecalis</name>
    <name type="common">Streptococcus faecalis</name>
    <dbReference type="NCBI Taxonomy" id="1351"/>
    <lineage>
        <taxon>Bacteria</taxon>
        <taxon>Bacillati</taxon>
        <taxon>Bacillota</taxon>
        <taxon>Bacilli</taxon>
        <taxon>Lactobacillales</taxon>
        <taxon>Enterococcaceae</taxon>
        <taxon>Enterococcus</taxon>
    </lineage>
</organism>
<dbReference type="Proteomes" id="UP001173174">
    <property type="component" value="Unassembled WGS sequence"/>
</dbReference>
<comment type="caution">
    <text evidence="1">The sequence shown here is derived from an EMBL/GenBank/DDBJ whole genome shotgun (WGS) entry which is preliminary data.</text>
</comment>
<reference evidence="1" key="2">
    <citation type="submission" date="2023-03" db="EMBL/GenBank/DDBJ databases">
        <authorList>
            <person name="Zajac M."/>
            <person name="Kwit R."/>
            <person name="Wasyl D."/>
        </authorList>
    </citation>
    <scope>NUCLEOTIDE SEQUENCE</scope>
    <source>
        <strain evidence="1">691B_2</strain>
    </source>
</reference>